<dbReference type="GO" id="GO:0005680">
    <property type="term" value="C:anaphase-promoting complex"/>
    <property type="evidence" value="ECO:0007669"/>
    <property type="project" value="InterPro"/>
</dbReference>
<evidence type="ECO:0000256" key="2">
    <source>
        <dbReference type="ARBA" id="ARBA00022618"/>
    </source>
</evidence>
<dbReference type="InterPro" id="IPR024990">
    <property type="entry name" value="Apc1"/>
</dbReference>
<sequence>MFVAFQSAALVAIGILYEGSTHPQTMQLLLSEIGCRSGGDNALEREGYAVAAGIALGLVGLGRGKDALGSVESFVNRLFQYVGGREYHSVCCHDLERLHNVAPSVEEHNCSAGQMT</sequence>
<dbReference type="GO" id="GO:0007091">
    <property type="term" value="P:metaphase/anaphase transition of mitotic cell cycle"/>
    <property type="evidence" value="ECO:0007669"/>
    <property type="project" value="TreeGrafter"/>
</dbReference>
<keyword evidence="3" id="KW-0498">Mitosis</keyword>
<keyword evidence="4" id="KW-0131">Cell cycle</keyword>
<dbReference type="PANTHER" id="PTHR12827">
    <property type="entry name" value="MEIOTIC CHECKPOINT REGULATOR TSG24 FAMILY MEMBER"/>
    <property type="match status" value="1"/>
</dbReference>
<evidence type="ECO:0000256" key="3">
    <source>
        <dbReference type="ARBA" id="ARBA00022776"/>
    </source>
</evidence>
<keyword evidence="2" id="KW-0132">Cell division</keyword>
<evidence type="ECO:0000256" key="1">
    <source>
        <dbReference type="ARBA" id="ARBA00010547"/>
    </source>
</evidence>
<keyword evidence="6" id="KW-1185">Reference proteome</keyword>
<dbReference type="AlphaFoldDB" id="A0A7J6V4V1"/>
<dbReference type="GO" id="GO:0051301">
    <property type="term" value="P:cell division"/>
    <property type="evidence" value="ECO:0007669"/>
    <property type="project" value="UniProtKB-KW"/>
</dbReference>
<dbReference type="Gene3D" id="1.25.10.10">
    <property type="entry name" value="Leucine-rich Repeat Variant"/>
    <property type="match status" value="1"/>
</dbReference>
<name>A0A7J6V4V1_THATH</name>
<evidence type="ECO:0000313" key="5">
    <source>
        <dbReference type="EMBL" id="KAF5179422.1"/>
    </source>
</evidence>
<dbReference type="PANTHER" id="PTHR12827:SF3">
    <property type="entry name" value="ANAPHASE-PROMOTING COMPLEX SUBUNIT 1"/>
    <property type="match status" value="1"/>
</dbReference>
<reference evidence="5 6" key="1">
    <citation type="submission" date="2020-06" db="EMBL/GenBank/DDBJ databases">
        <title>Transcriptomic and genomic resources for Thalictrum thalictroides and T. hernandezii: Facilitating candidate gene discovery in an emerging model plant lineage.</title>
        <authorList>
            <person name="Arias T."/>
            <person name="Riano-Pachon D.M."/>
            <person name="Di Stilio V.S."/>
        </authorList>
    </citation>
    <scope>NUCLEOTIDE SEQUENCE [LARGE SCALE GENOMIC DNA]</scope>
    <source>
        <strain evidence="6">cv. WT478/WT964</strain>
        <tissue evidence="5">Leaves</tissue>
    </source>
</reference>
<protein>
    <submittedName>
        <fullName evidence="5">Anaphase-promoting complex subunit</fullName>
    </submittedName>
</protein>
<dbReference type="GO" id="GO:0031145">
    <property type="term" value="P:anaphase-promoting complex-dependent catabolic process"/>
    <property type="evidence" value="ECO:0007669"/>
    <property type="project" value="TreeGrafter"/>
</dbReference>
<accession>A0A7J6V4V1</accession>
<dbReference type="GO" id="GO:0060090">
    <property type="term" value="F:molecular adaptor activity"/>
    <property type="evidence" value="ECO:0007669"/>
    <property type="project" value="TreeGrafter"/>
</dbReference>
<evidence type="ECO:0000256" key="4">
    <source>
        <dbReference type="ARBA" id="ARBA00023306"/>
    </source>
</evidence>
<dbReference type="EMBL" id="JABWDY010038787">
    <property type="protein sequence ID" value="KAF5179422.1"/>
    <property type="molecule type" value="Genomic_DNA"/>
</dbReference>
<proteinExistence type="inferred from homology"/>
<evidence type="ECO:0000313" key="6">
    <source>
        <dbReference type="Proteomes" id="UP000554482"/>
    </source>
</evidence>
<dbReference type="OrthoDB" id="1729421at2759"/>
<dbReference type="GO" id="GO:0070979">
    <property type="term" value="P:protein K11-linked ubiquitination"/>
    <property type="evidence" value="ECO:0007669"/>
    <property type="project" value="TreeGrafter"/>
</dbReference>
<organism evidence="5 6">
    <name type="scientific">Thalictrum thalictroides</name>
    <name type="common">Rue-anemone</name>
    <name type="synonym">Anemone thalictroides</name>
    <dbReference type="NCBI Taxonomy" id="46969"/>
    <lineage>
        <taxon>Eukaryota</taxon>
        <taxon>Viridiplantae</taxon>
        <taxon>Streptophyta</taxon>
        <taxon>Embryophyta</taxon>
        <taxon>Tracheophyta</taxon>
        <taxon>Spermatophyta</taxon>
        <taxon>Magnoliopsida</taxon>
        <taxon>Ranunculales</taxon>
        <taxon>Ranunculaceae</taxon>
        <taxon>Thalictroideae</taxon>
        <taxon>Thalictrum</taxon>
    </lineage>
</organism>
<dbReference type="InterPro" id="IPR011989">
    <property type="entry name" value="ARM-like"/>
</dbReference>
<comment type="similarity">
    <text evidence="1">Belongs to the APC1 family.</text>
</comment>
<gene>
    <name evidence="5" type="ORF">FRX31_030993</name>
</gene>
<comment type="caution">
    <text evidence="5">The sequence shown here is derived from an EMBL/GenBank/DDBJ whole genome shotgun (WGS) entry which is preliminary data.</text>
</comment>
<dbReference type="Proteomes" id="UP000554482">
    <property type="component" value="Unassembled WGS sequence"/>
</dbReference>